<reference evidence="1 2" key="1">
    <citation type="submission" date="2019-03" db="EMBL/GenBank/DDBJ databases">
        <title>Genomics of glacier-inhabiting Cryobacterium strains.</title>
        <authorList>
            <person name="Liu Q."/>
            <person name="Xin Y.-H."/>
        </authorList>
    </citation>
    <scope>NUCLEOTIDE SEQUENCE [LARGE SCALE GENOMIC DNA]</scope>
    <source>
        <strain evidence="1 2">Hh15</strain>
    </source>
</reference>
<dbReference type="OrthoDB" id="5060023at2"/>
<name>A0A1H8AF03_9MICO</name>
<comment type="caution">
    <text evidence="1">The sequence shown here is derived from an EMBL/GenBank/DDBJ whole genome shotgun (WGS) entry which is preliminary data.</text>
</comment>
<dbReference type="InterPro" id="IPR028953">
    <property type="entry name" value="Imm_IFT-like"/>
</dbReference>
<organism evidence="1 2">
    <name type="scientific">Cryobacterium luteum</name>
    <dbReference type="NCBI Taxonomy" id="1424661"/>
    <lineage>
        <taxon>Bacteria</taxon>
        <taxon>Bacillati</taxon>
        <taxon>Actinomycetota</taxon>
        <taxon>Actinomycetes</taxon>
        <taxon>Micrococcales</taxon>
        <taxon>Microbacteriaceae</taxon>
        <taxon>Cryobacterium</taxon>
    </lineage>
</organism>
<proteinExistence type="predicted"/>
<dbReference type="Pfam" id="PF15598">
    <property type="entry name" value="Imm61"/>
    <property type="match status" value="1"/>
</dbReference>
<dbReference type="STRING" id="1424661.SAMN05216281_101133"/>
<accession>A0A1H8AF03</accession>
<keyword evidence="2" id="KW-1185">Reference proteome</keyword>
<dbReference type="AlphaFoldDB" id="A0A1H8AF03"/>
<dbReference type="RefSeq" id="WP_092106233.1">
    <property type="nucleotide sequence ID" value="NZ_FOCN01000001.1"/>
</dbReference>
<gene>
    <name evidence="1" type="ORF">E3O10_11770</name>
</gene>
<evidence type="ECO:0000313" key="2">
    <source>
        <dbReference type="Proteomes" id="UP000297654"/>
    </source>
</evidence>
<protein>
    <submittedName>
        <fullName evidence="1">Uncharacterized protein</fullName>
    </submittedName>
</protein>
<dbReference type="EMBL" id="SOFF01000031">
    <property type="protein sequence ID" value="TFB88478.1"/>
    <property type="molecule type" value="Genomic_DNA"/>
</dbReference>
<dbReference type="Proteomes" id="UP000297654">
    <property type="component" value="Unassembled WGS sequence"/>
</dbReference>
<evidence type="ECO:0000313" key="1">
    <source>
        <dbReference type="EMBL" id="TFB88478.1"/>
    </source>
</evidence>
<sequence>MFSEPFSAWVIRARYAIEVSDEGPVALIADVGGEIRYYVHFGGLAGFSLTRAERSEPEGFIMSSSDLIDIERYLAVKLADDVREREGLARLQIPGRIGEYAARASAHEDDGRVTIVVGERPPVRFVHNDPYRLQPDVQFSHFAEASVAEIIESALSVSGGPLFSTN</sequence>